<comment type="caution">
    <text evidence="9">The sequence shown here is derived from an EMBL/GenBank/DDBJ whole genome shotgun (WGS) entry which is preliminary data.</text>
</comment>
<feature type="domain" description="ABC transmembrane type-1" evidence="8">
    <location>
        <begin position="96"/>
        <end position="297"/>
    </location>
</feature>
<dbReference type="GO" id="GO:0005886">
    <property type="term" value="C:plasma membrane"/>
    <property type="evidence" value="ECO:0007669"/>
    <property type="project" value="UniProtKB-SubCell"/>
</dbReference>
<dbReference type="Gene3D" id="1.10.3720.10">
    <property type="entry name" value="MetI-like"/>
    <property type="match status" value="1"/>
</dbReference>
<evidence type="ECO:0000256" key="2">
    <source>
        <dbReference type="ARBA" id="ARBA00022448"/>
    </source>
</evidence>
<keyword evidence="4 7" id="KW-0812">Transmembrane</keyword>
<keyword evidence="3" id="KW-1003">Cell membrane</keyword>
<feature type="transmembrane region" description="Helical" evidence="7">
    <location>
        <begin position="174"/>
        <end position="193"/>
    </location>
</feature>
<evidence type="ECO:0000256" key="6">
    <source>
        <dbReference type="ARBA" id="ARBA00023136"/>
    </source>
</evidence>
<evidence type="ECO:0000256" key="7">
    <source>
        <dbReference type="RuleBase" id="RU363032"/>
    </source>
</evidence>
<evidence type="ECO:0000256" key="5">
    <source>
        <dbReference type="ARBA" id="ARBA00022989"/>
    </source>
</evidence>
<dbReference type="AlphaFoldDB" id="A0A9D9H669"/>
<evidence type="ECO:0000256" key="1">
    <source>
        <dbReference type="ARBA" id="ARBA00004651"/>
    </source>
</evidence>
<keyword evidence="5 7" id="KW-1133">Transmembrane helix</keyword>
<dbReference type="PROSITE" id="PS50928">
    <property type="entry name" value="ABC_TM1"/>
    <property type="match status" value="1"/>
</dbReference>
<feature type="transmembrane region" description="Helical" evidence="7">
    <location>
        <begin position="9"/>
        <end position="30"/>
    </location>
</feature>
<comment type="similarity">
    <text evidence="7">Belongs to the binding-protein-dependent transport system permease family.</text>
</comment>
<dbReference type="GO" id="GO:0055085">
    <property type="term" value="P:transmembrane transport"/>
    <property type="evidence" value="ECO:0007669"/>
    <property type="project" value="InterPro"/>
</dbReference>
<evidence type="ECO:0000313" key="10">
    <source>
        <dbReference type="Proteomes" id="UP000823615"/>
    </source>
</evidence>
<dbReference type="InterPro" id="IPR000515">
    <property type="entry name" value="MetI-like"/>
</dbReference>
<organism evidence="9 10">
    <name type="scientific">Candidatus Ornithospirochaeta stercoripullorum</name>
    <dbReference type="NCBI Taxonomy" id="2840899"/>
    <lineage>
        <taxon>Bacteria</taxon>
        <taxon>Pseudomonadati</taxon>
        <taxon>Spirochaetota</taxon>
        <taxon>Spirochaetia</taxon>
        <taxon>Spirochaetales</taxon>
        <taxon>Spirochaetaceae</taxon>
        <taxon>Spirochaetaceae incertae sedis</taxon>
        <taxon>Candidatus Ornithospirochaeta</taxon>
    </lineage>
</organism>
<comment type="subcellular location">
    <subcellularLocation>
        <location evidence="1 7">Cell membrane</location>
        <topology evidence="1 7">Multi-pass membrane protein</topology>
    </subcellularLocation>
</comment>
<feature type="transmembrane region" description="Helical" evidence="7">
    <location>
        <begin position="100"/>
        <end position="124"/>
    </location>
</feature>
<reference evidence="9" key="2">
    <citation type="journal article" date="2021" name="PeerJ">
        <title>Extensive microbial diversity within the chicken gut microbiome revealed by metagenomics and culture.</title>
        <authorList>
            <person name="Gilroy R."/>
            <person name="Ravi A."/>
            <person name="Getino M."/>
            <person name="Pursley I."/>
            <person name="Horton D.L."/>
            <person name="Alikhan N.F."/>
            <person name="Baker D."/>
            <person name="Gharbi K."/>
            <person name="Hall N."/>
            <person name="Watson M."/>
            <person name="Adriaenssens E.M."/>
            <person name="Foster-Nyarko E."/>
            <person name="Jarju S."/>
            <person name="Secka A."/>
            <person name="Antonio M."/>
            <person name="Oren A."/>
            <person name="Chaudhuri R.R."/>
            <person name="La Ragione R."/>
            <person name="Hildebrand F."/>
            <person name="Pallen M.J."/>
        </authorList>
    </citation>
    <scope>NUCLEOTIDE SEQUENCE</scope>
    <source>
        <strain evidence="9">7293</strain>
    </source>
</reference>
<keyword evidence="2 7" id="KW-0813">Transport</keyword>
<evidence type="ECO:0000256" key="3">
    <source>
        <dbReference type="ARBA" id="ARBA00022475"/>
    </source>
</evidence>
<protein>
    <submittedName>
        <fullName evidence="9">ABC transporter permease</fullName>
    </submittedName>
</protein>
<evidence type="ECO:0000256" key="4">
    <source>
        <dbReference type="ARBA" id="ARBA00022692"/>
    </source>
</evidence>
<feature type="transmembrane region" description="Helical" evidence="7">
    <location>
        <begin position="136"/>
        <end position="162"/>
    </location>
</feature>
<dbReference type="PANTHER" id="PTHR43163:SF6">
    <property type="entry name" value="DIPEPTIDE TRANSPORT SYSTEM PERMEASE PROTEIN DPPB-RELATED"/>
    <property type="match status" value="1"/>
</dbReference>
<dbReference type="EMBL" id="JADIMT010000062">
    <property type="protein sequence ID" value="MBO8436328.1"/>
    <property type="molecule type" value="Genomic_DNA"/>
</dbReference>
<reference evidence="9" key="1">
    <citation type="submission" date="2020-10" db="EMBL/GenBank/DDBJ databases">
        <authorList>
            <person name="Gilroy R."/>
        </authorList>
    </citation>
    <scope>NUCLEOTIDE SEQUENCE</scope>
    <source>
        <strain evidence="9">7293</strain>
    </source>
</reference>
<dbReference type="Pfam" id="PF00528">
    <property type="entry name" value="BPD_transp_1"/>
    <property type="match status" value="1"/>
</dbReference>
<sequence length="319" mass="35019">MLKYVVKRLVLLIPVLIGVVTIVFILNQLMPGDPARMMAGDGAPEEAVEALREEMGLNRPLIVQYIDYIVGIFTRGDLGTSYKTGAPVLTEVIERMPTTLILAGISTLIAVGIGIPLGIAAATWQNTFIDYFSSCVSFIGVSMPNFWQGLMNILLFSVYLGWFPSSGFYGPEYWILPCLTVGTSTMATITRTTRSSMLEVIRQDYIRTARAKGMSEYNVIVKHALGNALIPIVTIVGLEFGSLLGGAVLTETVFAIPGIGKYMVDAITNRNYPVIMGGVVILAFIFSVCNLVIDVLYAYIDPRMKSQYKTKKKKKEAEE</sequence>
<dbReference type="InterPro" id="IPR045621">
    <property type="entry name" value="BPD_transp_1_N"/>
</dbReference>
<evidence type="ECO:0000313" key="9">
    <source>
        <dbReference type="EMBL" id="MBO8436328.1"/>
    </source>
</evidence>
<feature type="transmembrane region" description="Helical" evidence="7">
    <location>
        <begin position="274"/>
        <end position="300"/>
    </location>
</feature>
<dbReference type="CDD" id="cd06261">
    <property type="entry name" value="TM_PBP2"/>
    <property type="match status" value="1"/>
</dbReference>
<accession>A0A9D9H669</accession>
<dbReference type="PANTHER" id="PTHR43163">
    <property type="entry name" value="DIPEPTIDE TRANSPORT SYSTEM PERMEASE PROTEIN DPPB-RELATED"/>
    <property type="match status" value="1"/>
</dbReference>
<dbReference type="Proteomes" id="UP000823615">
    <property type="component" value="Unassembled WGS sequence"/>
</dbReference>
<dbReference type="SUPFAM" id="SSF161098">
    <property type="entry name" value="MetI-like"/>
    <property type="match status" value="1"/>
</dbReference>
<dbReference type="InterPro" id="IPR035906">
    <property type="entry name" value="MetI-like_sf"/>
</dbReference>
<gene>
    <name evidence="9" type="ORF">IAA97_05065</name>
</gene>
<evidence type="ECO:0000259" key="8">
    <source>
        <dbReference type="PROSITE" id="PS50928"/>
    </source>
</evidence>
<proteinExistence type="inferred from homology"/>
<keyword evidence="6 7" id="KW-0472">Membrane</keyword>
<name>A0A9D9H669_9SPIO</name>
<dbReference type="Pfam" id="PF19300">
    <property type="entry name" value="BPD_transp_1_N"/>
    <property type="match status" value="1"/>
</dbReference>